<comment type="subcellular location">
    <subcellularLocation>
        <location evidence="10">Cytoplasm</location>
    </subcellularLocation>
</comment>
<evidence type="ECO:0000313" key="14">
    <source>
        <dbReference type="Proteomes" id="UP001163152"/>
    </source>
</evidence>
<reference evidence="13" key="1">
    <citation type="submission" date="2022-12" db="EMBL/GenBank/DDBJ databases">
        <title>Polyphasic identification of a Novel Hot-Spring Cyanobacterium Ocullathermofonsia sinensis gen nov. sp. nov. and Genomic Insights on its Adaptations to the Thermal Habitat.</title>
        <authorList>
            <person name="Daroch M."/>
            <person name="Tang J."/>
            <person name="Jiang Y."/>
        </authorList>
    </citation>
    <scope>NUCLEOTIDE SEQUENCE</scope>
    <source>
        <strain evidence="13">PKUAC-SCTA174</strain>
    </source>
</reference>
<dbReference type="HAMAP" id="MF_01820">
    <property type="entry name" value="GTPase_RsgA"/>
    <property type="match status" value="1"/>
</dbReference>
<dbReference type="SUPFAM" id="SSF50249">
    <property type="entry name" value="Nucleic acid-binding proteins"/>
    <property type="match status" value="1"/>
</dbReference>
<evidence type="ECO:0000256" key="1">
    <source>
        <dbReference type="ARBA" id="ARBA00022490"/>
    </source>
</evidence>
<proteinExistence type="inferred from homology"/>
<feature type="binding site" evidence="10">
    <location>
        <position position="292"/>
    </location>
    <ligand>
        <name>Zn(2+)</name>
        <dbReference type="ChEBI" id="CHEBI:29105"/>
    </ligand>
</feature>
<evidence type="ECO:0000256" key="4">
    <source>
        <dbReference type="ARBA" id="ARBA00022730"/>
    </source>
</evidence>
<keyword evidence="6 10" id="KW-0378">Hydrolase</keyword>
<gene>
    <name evidence="10 13" type="primary">rsgA</name>
    <name evidence="13" type="ORF">OXH18_19095</name>
</gene>
<dbReference type="PROSITE" id="PS51721">
    <property type="entry name" value="G_CP"/>
    <property type="match status" value="1"/>
</dbReference>
<name>A0A9E8Z9X6_9CYAN</name>
<dbReference type="Gene3D" id="1.10.40.50">
    <property type="entry name" value="Probable gtpase engc, domain 3"/>
    <property type="match status" value="1"/>
</dbReference>
<keyword evidence="14" id="KW-1185">Reference proteome</keyword>
<dbReference type="PANTHER" id="PTHR32120">
    <property type="entry name" value="SMALL RIBOSOMAL SUBUNIT BIOGENESIS GTPASE RSGA"/>
    <property type="match status" value="1"/>
</dbReference>
<protein>
    <recommendedName>
        <fullName evidence="10">Small ribosomal subunit biogenesis GTPase RsgA</fullName>
        <ecNumber evidence="10">3.6.1.-</ecNumber>
    </recommendedName>
</protein>
<dbReference type="GO" id="GO:0019843">
    <property type="term" value="F:rRNA binding"/>
    <property type="evidence" value="ECO:0007669"/>
    <property type="project" value="UniProtKB-KW"/>
</dbReference>
<accession>A0A9E8Z9X6</accession>
<comment type="cofactor">
    <cofactor evidence="10">
        <name>Zn(2+)</name>
        <dbReference type="ChEBI" id="CHEBI:29105"/>
    </cofactor>
    <text evidence="10">Binds 1 zinc ion per subunit.</text>
</comment>
<dbReference type="AlphaFoldDB" id="A0A9E8Z9X6"/>
<feature type="binding site" evidence="10">
    <location>
        <position position="300"/>
    </location>
    <ligand>
        <name>Zn(2+)</name>
        <dbReference type="ChEBI" id="CHEBI:29105"/>
    </ligand>
</feature>
<comment type="subunit">
    <text evidence="10">Monomer. Associates with 30S ribosomal subunit, binds 16S rRNA.</text>
</comment>
<dbReference type="InterPro" id="IPR030378">
    <property type="entry name" value="G_CP_dom"/>
</dbReference>
<keyword evidence="3 10" id="KW-0479">Metal-binding</keyword>
<dbReference type="Proteomes" id="UP001163152">
    <property type="component" value="Chromosome"/>
</dbReference>
<feature type="binding site" evidence="10">
    <location>
        <begin position="206"/>
        <end position="214"/>
    </location>
    <ligand>
        <name>GTP</name>
        <dbReference type="ChEBI" id="CHEBI:37565"/>
    </ligand>
</feature>
<keyword evidence="9 10" id="KW-0342">GTP-binding</keyword>
<evidence type="ECO:0000256" key="2">
    <source>
        <dbReference type="ARBA" id="ARBA00022517"/>
    </source>
</evidence>
<sequence length="367" mass="41423">MNLQQFGWSKFFASSFNQYAKKQDTETEYTIGRVAIEHRGRYTLYTEFGEQQAEISGKFRHQATQWHAFPTVGDWVVIQLSKTHSPATIHHVLPRKSQFLRKTVGGKTEAQLVAANVDTVFLVSGLDGDFNLRRLERYLLLAWNSGASPVIVLNKADQCPNLEHCIWQVKNLALSVPIAVLSALHQQGLEQLTSHLQPGQTIALLGSSGVGKSTITNQLLGENRQVVQAVRSGDSRGRHTTTQRSLLCLPNGSLLIDTPGMRELQVWAGEESLQTTFTDIRTLAEQCRFRDCQHEEEPGCAVQGAIDQGLLDPSRLLNYRKLNQELAYLARKQDDRAQQLEKAKWKKIHKAQRQHYRGRWGDGEMGR</sequence>
<dbReference type="GO" id="GO:0003924">
    <property type="term" value="F:GTPase activity"/>
    <property type="evidence" value="ECO:0007669"/>
    <property type="project" value="UniProtKB-UniRule"/>
</dbReference>
<feature type="binding site" evidence="10">
    <location>
        <position position="287"/>
    </location>
    <ligand>
        <name>Zn(2+)</name>
        <dbReference type="ChEBI" id="CHEBI:29105"/>
    </ligand>
</feature>
<feature type="domain" description="EngC GTPase" evidence="11">
    <location>
        <begin position="115"/>
        <end position="262"/>
    </location>
</feature>
<dbReference type="Gene3D" id="3.40.50.300">
    <property type="entry name" value="P-loop containing nucleotide triphosphate hydrolases"/>
    <property type="match status" value="1"/>
</dbReference>
<keyword evidence="4 10" id="KW-0699">rRNA-binding</keyword>
<dbReference type="RefSeq" id="WP_268608984.1">
    <property type="nucleotide sequence ID" value="NZ_CP113797.1"/>
</dbReference>
<dbReference type="EMBL" id="CP113797">
    <property type="protein sequence ID" value="WAL59260.1"/>
    <property type="molecule type" value="Genomic_DNA"/>
</dbReference>
<dbReference type="InterPro" id="IPR010914">
    <property type="entry name" value="RsgA_GTPase_dom"/>
</dbReference>
<dbReference type="PROSITE" id="PS50936">
    <property type="entry name" value="ENGC_GTPASE"/>
    <property type="match status" value="1"/>
</dbReference>
<dbReference type="GO" id="GO:0005525">
    <property type="term" value="F:GTP binding"/>
    <property type="evidence" value="ECO:0007669"/>
    <property type="project" value="UniProtKB-UniRule"/>
</dbReference>
<dbReference type="NCBIfam" id="TIGR00157">
    <property type="entry name" value="ribosome small subunit-dependent GTPase A"/>
    <property type="match status" value="1"/>
</dbReference>
<keyword evidence="1 10" id="KW-0963">Cytoplasm</keyword>
<dbReference type="GO" id="GO:0042274">
    <property type="term" value="P:ribosomal small subunit biogenesis"/>
    <property type="evidence" value="ECO:0007669"/>
    <property type="project" value="UniProtKB-UniRule"/>
</dbReference>
<evidence type="ECO:0000256" key="8">
    <source>
        <dbReference type="ARBA" id="ARBA00022884"/>
    </source>
</evidence>
<feature type="binding site" evidence="10">
    <location>
        <begin position="154"/>
        <end position="157"/>
    </location>
    <ligand>
        <name>GTP</name>
        <dbReference type="ChEBI" id="CHEBI:37565"/>
    </ligand>
</feature>
<feature type="domain" description="CP-type G" evidence="12">
    <location>
        <begin position="107"/>
        <end position="264"/>
    </location>
</feature>
<evidence type="ECO:0000256" key="6">
    <source>
        <dbReference type="ARBA" id="ARBA00022801"/>
    </source>
</evidence>
<evidence type="ECO:0000313" key="13">
    <source>
        <dbReference type="EMBL" id="WAL59260.1"/>
    </source>
</evidence>
<dbReference type="PANTHER" id="PTHR32120:SF10">
    <property type="entry name" value="SMALL RIBOSOMAL SUBUNIT BIOGENESIS GTPASE RSGA"/>
    <property type="match status" value="1"/>
</dbReference>
<dbReference type="CDD" id="cd01854">
    <property type="entry name" value="YjeQ_EngC"/>
    <property type="match status" value="1"/>
</dbReference>
<evidence type="ECO:0000256" key="3">
    <source>
        <dbReference type="ARBA" id="ARBA00022723"/>
    </source>
</evidence>
<keyword evidence="7 10" id="KW-0862">Zinc</keyword>
<dbReference type="InterPro" id="IPR027417">
    <property type="entry name" value="P-loop_NTPase"/>
</dbReference>
<evidence type="ECO:0000256" key="7">
    <source>
        <dbReference type="ARBA" id="ARBA00022833"/>
    </source>
</evidence>
<dbReference type="GO" id="GO:0046872">
    <property type="term" value="F:metal ion binding"/>
    <property type="evidence" value="ECO:0007669"/>
    <property type="project" value="UniProtKB-KW"/>
</dbReference>
<dbReference type="GO" id="GO:0005737">
    <property type="term" value="C:cytoplasm"/>
    <property type="evidence" value="ECO:0007669"/>
    <property type="project" value="UniProtKB-SubCell"/>
</dbReference>
<evidence type="ECO:0000256" key="5">
    <source>
        <dbReference type="ARBA" id="ARBA00022741"/>
    </source>
</evidence>
<dbReference type="EC" id="3.6.1.-" evidence="10"/>
<evidence type="ECO:0000259" key="11">
    <source>
        <dbReference type="PROSITE" id="PS50936"/>
    </source>
</evidence>
<keyword evidence="2 10" id="KW-0690">Ribosome biogenesis</keyword>
<keyword evidence="5 10" id="KW-0547">Nucleotide-binding</keyword>
<organism evidence="13 14">
    <name type="scientific">Thermocoleostomius sinensis A174</name>
    <dbReference type="NCBI Taxonomy" id="2016057"/>
    <lineage>
        <taxon>Bacteria</taxon>
        <taxon>Bacillati</taxon>
        <taxon>Cyanobacteriota</taxon>
        <taxon>Cyanophyceae</taxon>
        <taxon>Oculatellales</taxon>
        <taxon>Oculatellaceae</taxon>
        <taxon>Thermocoleostomius</taxon>
    </lineage>
</organism>
<comment type="function">
    <text evidence="10">One of several proteins that assist in the late maturation steps of the functional core of the 30S ribosomal subunit. Helps release RbfA from mature subunits. May play a role in the assembly of ribosomal proteins into the subunit. Circularly permuted GTPase that catalyzes slow GTP hydrolysis, GTPase activity is stimulated by the 30S ribosomal subunit.</text>
</comment>
<dbReference type="KEGG" id="tsin:OXH18_19095"/>
<dbReference type="InterPro" id="IPR012340">
    <property type="entry name" value="NA-bd_OB-fold"/>
</dbReference>
<evidence type="ECO:0000256" key="10">
    <source>
        <dbReference type="HAMAP-Rule" id="MF_01820"/>
    </source>
</evidence>
<keyword evidence="8 10" id="KW-0694">RNA-binding</keyword>
<evidence type="ECO:0000256" key="9">
    <source>
        <dbReference type="ARBA" id="ARBA00023134"/>
    </source>
</evidence>
<dbReference type="Pfam" id="PF03193">
    <property type="entry name" value="RsgA_GTPase"/>
    <property type="match status" value="1"/>
</dbReference>
<comment type="similarity">
    <text evidence="10">Belongs to the TRAFAC class YlqF/YawG GTPase family. RsgA subfamily.</text>
</comment>
<dbReference type="InterPro" id="IPR004881">
    <property type="entry name" value="Ribosome_biogen_GTPase_RsgA"/>
</dbReference>
<feature type="binding site" evidence="10">
    <location>
        <position position="294"/>
    </location>
    <ligand>
        <name>Zn(2+)</name>
        <dbReference type="ChEBI" id="CHEBI:29105"/>
    </ligand>
</feature>
<dbReference type="SUPFAM" id="SSF52540">
    <property type="entry name" value="P-loop containing nucleoside triphosphate hydrolases"/>
    <property type="match status" value="1"/>
</dbReference>
<evidence type="ECO:0000259" key="12">
    <source>
        <dbReference type="PROSITE" id="PS51721"/>
    </source>
</evidence>